<dbReference type="GO" id="GO:0016887">
    <property type="term" value="F:ATP hydrolysis activity"/>
    <property type="evidence" value="ECO:0007669"/>
    <property type="project" value="InterPro"/>
</dbReference>
<name>A0A916ZKR6_9HYPH</name>
<gene>
    <name evidence="10" type="primary">glnQ</name>
    <name evidence="10" type="ORF">GCM10011390_20330</name>
</gene>
<dbReference type="InterPro" id="IPR003593">
    <property type="entry name" value="AAA+_ATPase"/>
</dbReference>
<reference evidence="10" key="1">
    <citation type="journal article" date="2014" name="Int. J. Syst. Evol. Microbiol.">
        <title>Complete genome sequence of Corynebacterium casei LMG S-19264T (=DSM 44701T), isolated from a smear-ripened cheese.</title>
        <authorList>
            <consortium name="US DOE Joint Genome Institute (JGI-PGF)"/>
            <person name="Walter F."/>
            <person name="Albersmeier A."/>
            <person name="Kalinowski J."/>
            <person name="Ruckert C."/>
        </authorList>
    </citation>
    <scope>NUCLEOTIDE SEQUENCE</scope>
    <source>
        <strain evidence="10">CGMCC 1.15367</strain>
    </source>
</reference>
<dbReference type="Pfam" id="PF00005">
    <property type="entry name" value="ABC_tran"/>
    <property type="match status" value="1"/>
</dbReference>
<dbReference type="InterPro" id="IPR030679">
    <property type="entry name" value="ABC_ATPase_HisP-typ"/>
</dbReference>
<evidence type="ECO:0000256" key="5">
    <source>
        <dbReference type="ARBA" id="ARBA00022741"/>
    </source>
</evidence>
<evidence type="ECO:0000259" key="9">
    <source>
        <dbReference type="PROSITE" id="PS50893"/>
    </source>
</evidence>
<protein>
    <submittedName>
        <fullName evidence="10">Glutamine ABC transporter ATP-binding protein</fullName>
    </submittedName>
</protein>
<evidence type="ECO:0000313" key="11">
    <source>
        <dbReference type="Proteomes" id="UP000644699"/>
    </source>
</evidence>
<dbReference type="InterPro" id="IPR027417">
    <property type="entry name" value="P-loop_NTPase"/>
</dbReference>
<dbReference type="GO" id="GO:0015424">
    <property type="term" value="F:ABC-type amino acid transporter activity"/>
    <property type="evidence" value="ECO:0007669"/>
    <property type="project" value="InterPro"/>
</dbReference>
<sequence length="273" mass="30222">MRMSRQMEQGFWQGAETVPGARLPAPPLVRIEHLVKRYGNHVVLDDVGFDLDSGEVVAIIGPSGSGKSTLLRCVNQLERPDGGCITVGGQRFEGGRDHPRAELDKLRRTVGMVFQSFNLFPHLTVLRNVSIAQERVAGRSRKEADERSMQLLARVGLAEKANQYPSRCSGGQQQRIAIARALALDPQLMLFDEPTSALDPELGLEVLAVMRELAESGMTMIVVTHEMRFAENVSDRVVVMADGKIIETGPSAEVMRNPQAERTNRFLHAVRDR</sequence>
<dbReference type="CDD" id="cd03262">
    <property type="entry name" value="ABC_HisP_GlnQ"/>
    <property type="match status" value="1"/>
</dbReference>
<dbReference type="PROSITE" id="PS00211">
    <property type="entry name" value="ABC_TRANSPORTER_1"/>
    <property type="match status" value="1"/>
</dbReference>
<keyword evidence="6 10" id="KW-0067">ATP-binding</keyword>
<dbReference type="Proteomes" id="UP000644699">
    <property type="component" value="Unassembled WGS sequence"/>
</dbReference>
<dbReference type="InterPro" id="IPR050086">
    <property type="entry name" value="MetN_ABC_transporter-like"/>
</dbReference>
<dbReference type="InterPro" id="IPR017871">
    <property type="entry name" value="ABC_transporter-like_CS"/>
</dbReference>
<dbReference type="AlphaFoldDB" id="A0A916ZKR6"/>
<evidence type="ECO:0000256" key="7">
    <source>
        <dbReference type="ARBA" id="ARBA00022970"/>
    </source>
</evidence>
<feature type="domain" description="ABC transporter" evidence="9">
    <location>
        <begin position="29"/>
        <end position="267"/>
    </location>
</feature>
<proteinExistence type="inferred from homology"/>
<organism evidence="10 11">
    <name type="scientific">Aureimonas endophytica</name>
    <dbReference type="NCBI Taxonomy" id="2027858"/>
    <lineage>
        <taxon>Bacteria</taxon>
        <taxon>Pseudomonadati</taxon>
        <taxon>Pseudomonadota</taxon>
        <taxon>Alphaproteobacteria</taxon>
        <taxon>Hyphomicrobiales</taxon>
        <taxon>Aurantimonadaceae</taxon>
        <taxon>Aureimonas</taxon>
    </lineage>
</organism>
<evidence type="ECO:0000313" key="10">
    <source>
        <dbReference type="EMBL" id="GGE01383.1"/>
    </source>
</evidence>
<evidence type="ECO:0000256" key="3">
    <source>
        <dbReference type="ARBA" id="ARBA00022448"/>
    </source>
</evidence>
<dbReference type="FunFam" id="3.40.50.300:FF:000020">
    <property type="entry name" value="Amino acid ABC transporter ATP-binding component"/>
    <property type="match status" value="1"/>
</dbReference>
<keyword evidence="11" id="KW-1185">Reference proteome</keyword>
<keyword evidence="4" id="KW-1003">Cell membrane</keyword>
<dbReference type="PIRSF" id="PIRSF039085">
    <property type="entry name" value="ABC_ATPase_HisP"/>
    <property type="match status" value="1"/>
</dbReference>
<evidence type="ECO:0000256" key="1">
    <source>
        <dbReference type="ARBA" id="ARBA00004202"/>
    </source>
</evidence>
<reference evidence="10" key="2">
    <citation type="submission" date="2020-09" db="EMBL/GenBank/DDBJ databases">
        <authorList>
            <person name="Sun Q."/>
            <person name="Zhou Y."/>
        </authorList>
    </citation>
    <scope>NUCLEOTIDE SEQUENCE</scope>
    <source>
        <strain evidence="10">CGMCC 1.15367</strain>
    </source>
</reference>
<evidence type="ECO:0000256" key="4">
    <source>
        <dbReference type="ARBA" id="ARBA00022475"/>
    </source>
</evidence>
<comment type="caution">
    <text evidence="10">The sequence shown here is derived from an EMBL/GenBank/DDBJ whole genome shotgun (WGS) entry which is preliminary data.</text>
</comment>
<dbReference type="InterPro" id="IPR003439">
    <property type="entry name" value="ABC_transporter-like_ATP-bd"/>
</dbReference>
<dbReference type="PANTHER" id="PTHR43166:SF9">
    <property type="entry name" value="GLUTAMATE_ASPARTATE IMPORT ATP-BINDING PROTEIN GLTL"/>
    <property type="match status" value="1"/>
</dbReference>
<dbReference type="PANTHER" id="PTHR43166">
    <property type="entry name" value="AMINO ACID IMPORT ATP-BINDING PROTEIN"/>
    <property type="match status" value="1"/>
</dbReference>
<keyword evidence="5" id="KW-0547">Nucleotide-binding</keyword>
<evidence type="ECO:0000256" key="2">
    <source>
        <dbReference type="ARBA" id="ARBA00005417"/>
    </source>
</evidence>
<comment type="similarity">
    <text evidence="2">Belongs to the ABC transporter superfamily.</text>
</comment>
<evidence type="ECO:0000256" key="8">
    <source>
        <dbReference type="ARBA" id="ARBA00023136"/>
    </source>
</evidence>
<dbReference type="PROSITE" id="PS50893">
    <property type="entry name" value="ABC_TRANSPORTER_2"/>
    <property type="match status" value="1"/>
</dbReference>
<keyword evidence="7" id="KW-0029">Amino-acid transport</keyword>
<accession>A0A916ZKR6</accession>
<dbReference type="Gene3D" id="3.40.50.300">
    <property type="entry name" value="P-loop containing nucleotide triphosphate hydrolases"/>
    <property type="match status" value="1"/>
</dbReference>
<keyword evidence="8" id="KW-0472">Membrane</keyword>
<dbReference type="SMART" id="SM00382">
    <property type="entry name" value="AAA"/>
    <property type="match status" value="1"/>
</dbReference>
<evidence type="ECO:0000256" key="6">
    <source>
        <dbReference type="ARBA" id="ARBA00022840"/>
    </source>
</evidence>
<comment type="subcellular location">
    <subcellularLocation>
        <location evidence="1">Cell membrane</location>
        <topology evidence="1">Peripheral membrane protein</topology>
    </subcellularLocation>
</comment>
<dbReference type="GO" id="GO:0005524">
    <property type="term" value="F:ATP binding"/>
    <property type="evidence" value="ECO:0007669"/>
    <property type="project" value="UniProtKB-KW"/>
</dbReference>
<dbReference type="EMBL" id="BMIQ01000003">
    <property type="protein sequence ID" value="GGE01383.1"/>
    <property type="molecule type" value="Genomic_DNA"/>
</dbReference>
<dbReference type="GO" id="GO:0005886">
    <property type="term" value="C:plasma membrane"/>
    <property type="evidence" value="ECO:0007669"/>
    <property type="project" value="UniProtKB-SubCell"/>
</dbReference>
<dbReference type="SUPFAM" id="SSF52540">
    <property type="entry name" value="P-loop containing nucleoside triphosphate hydrolases"/>
    <property type="match status" value="1"/>
</dbReference>
<keyword evidence="3" id="KW-0813">Transport</keyword>